<gene>
    <name evidence="2" type="ORF">J2X04_002078</name>
</gene>
<dbReference type="InterPro" id="IPR008503">
    <property type="entry name" value="Asp_endopeptidase"/>
</dbReference>
<dbReference type="RefSeq" id="WP_310054058.1">
    <property type="nucleotide sequence ID" value="NZ_JAVDVW010000002.1"/>
</dbReference>
<reference evidence="2 3" key="1">
    <citation type="submission" date="2023-07" db="EMBL/GenBank/DDBJ databases">
        <title>Sorghum-associated microbial communities from plants grown in Nebraska, USA.</title>
        <authorList>
            <person name="Schachtman D."/>
        </authorList>
    </citation>
    <scope>NUCLEOTIDE SEQUENCE [LARGE SCALE GENOMIC DNA]</scope>
    <source>
        <strain evidence="2 3">BE187</strain>
    </source>
</reference>
<dbReference type="Proteomes" id="UP001267878">
    <property type="component" value="Unassembled WGS sequence"/>
</dbReference>
<evidence type="ECO:0000259" key="1">
    <source>
        <dbReference type="Pfam" id="PF05618"/>
    </source>
</evidence>
<dbReference type="PANTHER" id="PTHR38037:SF2">
    <property type="entry name" value="ATP-DEPENDENT ZINC PROTEASE DOMAIN-CONTAINING PROTEIN-RELATED"/>
    <property type="match status" value="1"/>
</dbReference>
<sequence length="178" mass="19931">MARQIPRERIMLGWREWASLPRLGLPAVRCKIDSGARSSSLHVDRYWRFSERGGPWVGFRLSNDGHGEATVQAAAPVFDERDVIDSGGHRTRRIFLRTTLALAGVEREIEINLTDRQGMLFPMLLGRTAMAGWFAVDPARSFLHGRREVGTPAIARPVSQSRVSAIHSPIRASHSRLP</sequence>
<protein>
    <recommendedName>
        <fullName evidence="1">Retropepsin-like aspartic endopeptidase domain-containing protein</fullName>
    </recommendedName>
</protein>
<proteinExistence type="predicted"/>
<dbReference type="Pfam" id="PF05618">
    <property type="entry name" value="Zn_protease"/>
    <property type="match status" value="1"/>
</dbReference>
<dbReference type="PANTHER" id="PTHR38037">
    <property type="entry name" value="ZN_PROTEASE DOMAIN-CONTAINING PROTEIN"/>
    <property type="match status" value="1"/>
</dbReference>
<dbReference type="SUPFAM" id="SSF50630">
    <property type="entry name" value="Acid proteases"/>
    <property type="match status" value="1"/>
</dbReference>
<keyword evidence="3" id="KW-1185">Reference proteome</keyword>
<dbReference type="EMBL" id="JAVDVW010000002">
    <property type="protein sequence ID" value="MDR7099697.1"/>
    <property type="molecule type" value="Genomic_DNA"/>
</dbReference>
<comment type="caution">
    <text evidence="2">The sequence shown here is derived from an EMBL/GenBank/DDBJ whole genome shotgun (WGS) entry which is preliminary data.</text>
</comment>
<evidence type="ECO:0000313" key="2">
    <source>
        <dbReference type="EMBL" id="MDR7099697.1"/>
    </source>
</evidence>
<organism evidence="2 3">
    <name type="scientific">Agrilutibacter niabensis</name>
    <dbReference type="NCBI Taxonomy" id="380628"/>
    <lineage>
        <taxon>Bacteria</taxon>
        <taxon>Pseudomonadati</taxon>
        <taxon>Pseudomonadota</taxon>
        <taxon>Gammaproteobacteria</taxon>
        <taxon>Lysobacterales</taxon>
        <taxon>Lysobacteraceae</taxon>
        <taxon>Agrilutibacter</taxon>
    </lineage>
</organism>
<feature type="domain" description="Retropepsin-like aspartic endopeptidase" evidence="1">
    <location>
        <begin position="11"/>
        <end position="145"/>
    </location>
</feature>
<dbReference type="InterPro" id="IPR021109">
    <property type="entry name" value="Peptidase_aspartic_dom_sf"/>
</dbReference>
<name>A0ABU1VQD3_9GAMM</name>
<evidence type="ECO:0000313" key="3">
    <source>
        <dbReference type="Proteomes" id="UP001267878"/>
    </source>
</evidence>
<accession>A0ABU1VQD3</accession>
<dbReference type="Gene3D" id="2.40.70.10">
    <property type="entry name" value="Acid Proteases"/>
    <property type="match status" value="1"/>
</dbReference>